<evidence type="ECO:0000313" key="3">
    <source>
        <dbReference type="Proteomes" id="UP000015854"/>
    </source>
</evidence>
<accession>T0SHK9</accession>
<gene>
    <name evidence="2" type="ORF">LLT6_00060</name>
</gene>
<dbReference type="AlphaFoldDB" id="T0SHK9"/>
<name>T0SHK9_LACLC</name>
<reference evidence="2 3" key="1">
    <citation type="journal article" date="2013" name="ISME J.">
        <title>Multifactorial diversity sustains microbial community stability.</title>
        <authorList>
            <person name="Erkus O."/>
            <person name="de Jager V.C."/>
            <person name="Spus M."/>
            <person name="van Alen-Boerrigter I.J."/>
            <person name="van Rijswijck I.M."/>
            <person name="Hazelwood L."/>
            <person name="Janssen P.W."/>
            <person name="van Hijum S.A."/>
            <person name="Kleerebezem M."/>
            <person name="Smid E.J."/>
        </authorList>
    </citation>
    <scope>NUCLEOTIDE SEQUENCE [LARGE SCALE GENOMIC DNA]</scope>
    <source>
        <strain evidence="2 3">TIFN6</strain>
    </source>
</reference>
<sequence>MTSNGELIVKLANGQQKILSSGEISTKKMDLIKSIFPVIIIILYRRPVLGHGGPVMND</sequence>
<organism evidence="2 3">
    <name type="scientific">Lactococcus cremoris subsp. cremoris TIFN6</name>
    <dbReference type="NCBI Taxonomy" id="1234876"/>
    <lineage>
        <taxon>Bacteria</taxon>
        <taxon>Bacillati</taxon>
        <taxon>Bacillota</taxon>
        <taxon>Bacilli</taxon>
        <taxon>Lactobacillales</taxon>
        <taxon>Streptococcaceae</taxon>
        <taxon>Lactococcus</taxon>
        <taxon>Lactococcus cremoris subsp. cremoris</taxon>
    </lineage>
</organism>
<dbReference type="InterPro" id="IPR003142">
    <property type="entry name" value="BPL_C"/>
</dbReference>
<comment type="caution">
    <text evidence="2">The sequence shown here is derived from an EMBL/GenBank/DDBJ whole genome shotgun (WGS) entry which is preliminary data.</text>
</comment>
<dbReference type="Proteomes" id="UP000015854">
    <property type="component" value="Unassembled WGS sequence"/>
</dbReference>
<proteinExistence type="predicted"/>
<evidence type="ECO:0000259" key="1">
    <source>
        <dbReference type="Pfam" id="PF02237"/>
    </source>
</evidence>
<protein>
    <recommendedName>
        <fullName evidence="1">Biotin protein ligase C-terminal domain-containing protein</fullName>
    </recommendedName>
</protein>
<feature type="domain" description="Biotin protein ligase C-terminal" evidence="1">
    <location>
        <begin position="3"/>
        <end position="25"/>
    </location>
</feature>
<dbReference type="EMBL" id="ATBB01000002">
    <property type="protein sequence ID" value="EQC58457.1"/>
    <property type="molecule type" value="Genomic_DNA"/>
</dbReference>
<evidence type="ECO:0000313" key="2">
    <source>
        <dbReference type="EMBL" id="EQC58457.1"/>
    </source>
</evidence>
<dbReference type="Pfam" id="PF02237">
    <property type="entry name" value="BPL_C"/>
    <property type="match status" value="1"/>
</dbReference>